<feature type="transmembrane region" description="Helical" evidence="10">
    <location>
        <begin position="409"/>
        <end position="431"/>
    </location>
</feature>
<feature type="domain" description="Cation/H+ exchanger transmembrane" evidence="11">
    <location>
        <begin position="218"/>
        <end position="469"/>
    </location>
</feature>
<proteinExistence type="predicted"/>
<evidence type="ECO:0000313" key="13">
    <source>
        <dbReference type="Proteomes" id="UP000237822"/>
    </source>
</evidence>
<feature type="transmembrane region" description="Helical" evidence="10">
    <location>
        <begin position="350"/>
        <end position="368"/>
    </location>
</feature>
<evidence type="ECO:0000256" key="4">
    <source>
        <dbReference type="ARBA" id="ARBA00022475"/>
    </source>
</evidence>
<keyword evidence="7" id="KW-0406">Ion transport</keyword>
<evidence type="ECO:0000256" key="3">
    <source>
        <dbReference type="ARBA" id="ARBA00022449"/>
    </source>
</evidence>
<sequence length="487" mass="52145">MSAADAAYLVLGVALFFAVIVPPLLERWKINAPIVLVTLGLLIGLIPGVGDPEVKGGFDLDPMEHETLVMHVTEFTVLVSLMGVGLALDRPLSLRNLRTWKSWSPTWRLLGIAMPLCIAGVALLAWGPFGVALPAAVLLGAALAPTDPVLASDVQVEAPSVDEVDADKNADADENTGADKHEADGAAQECEGDDGSQKPAKQHGDACIDEEDEVRFALTSEAGLNDGLAFPFVYLALMLATMGAFSEWGWRWVAWELVGKVVLGVGAGLLVGWAVARLAFTARNSQIRYAATGQPLVAIGALLTSYGLAEVIGGYGFLAVFTAAVAIRSFERSHSYHHDMHAVIERLERLLTLVVLLLLGASMTNGLLANLDLAGVVVSLALLLVIRPLAGMVAFLGHRSQRGVYGLGWRERVVTSFYGVRGVGSLFYLSYALTEAEFAEARWIWSVVGLTIVLSVYLHGLTAPWAMQWQEQGEQAQRRAKVRAAGD</sequence>
<evidence type="ECO:0000313" key="12">
    <source>
        <dbReference type="EMBL" id="PRY55642.1"/>
    </source>
</evidence>
<feature type="transmembrane region" description="Helical" evidence="10">
    <location>
        <begin position="6"/>
        <end position="25"/>
    </location>
</feature>
<keyword evidence="2" id="KW-0813">Transport</keyword>
<feature type="transmembrane region" description="Helical" evidence="10">
    <location>
        <begin position="374"/>
        <end position="397"/>
    </location>
</feature>
<dbReference type="GO" id="GO:0005886">
    <property type="term" value="C:plasma membrane"/>
    <property type="evidence" value="ECO:0007669"/>
    <property type="project" value="UniProtKB-SubCell"/>
</dbReference>
<feature type="transmembrane region" description="Helical" evidence="10">
    <location>
        <begin position="257"/>
        <end position="276"/>
    </location>
</feature>
<keyword evidence="13" id="KW-1185">Reference proteome</keyword>
<evidence type="ECO:0000256" key="6">
    <source>
        <dbReference type="ARBA" id="ARBA00022989"/>
    </source>
</evidence>
<feature type="transmembrane region" description="Helical" evidence="10">
    <location>
        <begin position="69"/>
        <end position="88"/>
    </location>
</feature>
<evidence type="ECO:0000256" key="7">
    <source>
        <dbReference type="ARBA" id="ARBA00023065"/>
    </source>
</evidence>
<evidence type="ECO:0000256" key="8">
    <source>
        <dbReference type="ARBA" id="ARBA00023136"/>
    </source>
</evidence>
<evidence type="ECO:0000256" key="1">
    <source>
        <dbReference type="ARBA" id="ARBA00004651"/>
    </source>
</evidence>
<dbReference type="PANTHER" id="PTHR32507:SF8">
    <property type="entry name" value="CNH1P"/>
    <property type="match status" value="1"/>
</dbReference>
<dbReference type="RefSeq" id="WP_245889340.1">
    <property type="nucleotide sequence ID" value="NZ_PVTI01000022.1"/>
</dbReference>
<evidence type="ECO:0000256" key="10">
    <source>
        <dbReference type="SAM" id="Phobius"/>
    </source>
</evidence>
<accession>A0A2T0UCM0</accession>
<protein>
    <submittedName>
        <fullName evidence="12">Sodium/proton antiporter (CPA1 family)</fullName>
    </submittedName>
</protein>
<comment type="caution">
    <text evidence="12">The sequence shown here is derived from an EMBL/GenBank/DDBJ whole genome shotgun (WGS) entry which is preliminary data.</text>
</comment>
<keyword evidence="4" id="KW-1003">Cell membrane</keyword>
<evidence type="ECO:0000259" key="11">
    <source>
        <dbReference type="Pfam" id="PF00999"/>
    </source>
</evidence>
<feature type="transmembrane region" description="Helical" evidence="10">
    <location>
        <begin position="32"/>
        <end position="49"/>
    </location>
</feature>
<dbReference type="InterPro" id="IPR006153">
    <property type="entry name" value="Cation/H_exchanger_TM"/>
</dbReference>
<dbReference type="GO" id="GO:0015297">
    <property type="term" value="F:antiporter activity"/>
    <property type="evidence" value="ECO:0007669"/>
    <property type="project" value="UniProtKB-KW"/>
</dbReference>
<evidence type="ECO:0000256" key="9">
    <source>
        <dbReference type="SAM" id="MobiDB-lite"/>
    </source>
</evidence>
<dbReference type="Proteomes" id="UP000237822">
    <property type="component" value="Unassembled WGS sequence"/>
</dbReference>
<dbReference type="Gene3D" id="1.20.1530.20">
    <property type="match status" value="2"/>
</dbReference>
<keyword evidence="8 10" id="KW-0472">Membrane</keyword>
<feature type="compositionally biased region" description="Basic and acidic residues" evidence="9">
    <location>
        <begin position="166"/>
        <end position="184"/>
    </location>
</feature>
<feature type="transmembrane region" description="Helical" evidence="10">
    <location>
        <begin position="443"/>
        <end position="461"/>
    </location>
</feature>
<reference evidence="12 13" key="1">
    <citation type="submission" date="2018-03" db="EMBL/GenBank/DDBJ databases">
        <title>Genomic Encyclopedia of Archaeal and Bacterial Type Strains, Phase II (KMG-II): from individual species to whole genera.</title>
        <authorList>
            <person name="Goeker M."/>
        </authorList>
    </citation>
    <scope>NUCLEOTIDE SEQUENCE [LARGE SCALE GENOMIC DNA]</scope>
    <source>
        <strain evidence="12 13">ATCC BAA-1496</strain>
    </source>
</reference>
<keyword evidence="5 10" id="KW-0812">Transmembrane</keyword>
<dbReference type="EMBL" id="PVTI01000022">
    <property type="protein sequence ID" value="PRY55642.1"/>
    <property type="molecule type" value="Genomic_DNA"/>
</dbReference>
<feature type="transmembrane region" description="Helical" evidence="10">
    <location>
        <begin position="228"/>
        <end position="245"/>
    </location>
</feature>
<dbReference type="AlphaFoldDB" id="A0A2T0UCM0"/>
<gene>
    <name evidence="12" type="ORF">BCF74_12226</name>
</gene>
<dbReference type="PANTHER" id="PTHR32507">
    <property type="entry name" value="NA(+)/H(+) ANTIPORTER 1"/>
    <property type="match status" value="1"/>
</dbReference>
<dbReference type="Pfam" id="PF00999">
    <property type="entry name" value="Na_H_Exchanger"/>
    <property type="match status" value="2"/>
</dbReference>
<comment type="subcellular location">
    <subcellularLocation>
        <location evidence="1">Cell membrane</location>
        <topology evidence="1">Multi-pass membrane protein</topology>
    </subcellularLocation>
</comment>
<organism evidence="12 13">
    <name type="scientific">Knoellia remsis</name>
    <dbReference type="NCBI Taxonomy" id="407159"/>
    <lineage>
        <taxon>Bacteria</taxon>
        <taxon>Bacillati</taxon>
        <taxon>Actinomycetota</taxon>
        <taxon>Actinomycetes</taxon>
        <taxon>Micrococcales</taxon>
        <taxon>Intrasporangiaceae</taxon>
        <taxon>Knoellia</taxon>
    </lineage>
</organism>
<feature type="region of interest" description="Disordered" evidence="9">
    <location>
        <begin position="161"/>
        <end position="205"/>
    </location>
</feature>
<dbReference type="GO" id="GO:1902600">
    <property type="term" value="P:proton transmembrane transport"/>
    <property type="evidence" value="ECO:0007669"/>
    <property type="project" value="InterPro"/>
</dbReference>
<keyword evidence="6 10" id="KW-1133">Transmembrane helix</keyword>
<name>A0A2T0UCM0_9MICO</name>
<keyword evidence="3" id="KW-0050">Antiport</keyword>
<evidence type="ECO:0000256" key="2">
    <source>
        <dbReference type="ARBA" id="ARBA00022448"/>
    </source>
</evidence>
<feature type="transmembrane region" description="Helical" evidence="10">
    <location>
        <begin position="109"/>
        <end position="129"/>
    </location>
</feature>
<evidence type="ECO:0000256" key="5">
    <source>
        <dbReference type="ARBA" id="ARBA00022692"/>
    </source>
</evidence>
<feature type="domain" description="Cation/H+ exchanger transmembrane" evidence="11">
    <location>
        <begin position="16"/>
        <end position="155"/>
    </location>
</feature>
<dbReference type="InterPro" id="IPR038770">
    <property type="entry name" value="Na+/solute_symporter_sf"/>
</dbReference>